<gene>
    <name evidence="8" type="ORF">SBA5_220004</name>
</gene>
<evidence type="ECO:0000313" key="9">
    <source>
        <dbReference type="Proteomes" id="UP000239735"/>
    </source>
</evidence>
<keyword evidence="5" id="KW-0210">Decarboxylase</keyword>
<dbReference type="PANTHER" id="PTHR43466">
    <property type="entry name" value="2-OXO-4-HYDROXY-4-CARBOXY-5-UREIDOIMIDAZOLINE DECARBOXYLASE-RELATED"/>
    <property type="match status" value="1"/>
</dbReference>
<dbReference type="EMBL" id="OKRB01000078">
    <property type="protein sequence ID" value="SPE19158.1"/>
    <property type="molecule type" value="Genomic_DNA"/>
</dbReference>
<protein>
    <recommendedName>
        <fullName evidence="3">2-oxo-4-hydroxy-4-carboxy-5-ureidoimidazoline decarboxylase</fullName>
        <ecNumber evidence="3">4.1.1.97</ecNumber>
    </recommendedName>
</protein>
<evidence type="ECO:0000256" key="3">
    <source>
        <dbReference type="ARBA" id="ARBA00012257"/>
    </source>
</evidence>
<evidence type="ECO:0000256" key="5">
    <source>
        <dbReference type="ARBA" id="ARBA00022793"/>
    </source>
</evidence>
<dbReference type="NCBIfam" id="NF010372">
    <property type="entry name" value="PRK13798.1"/>
    <property type="match status" value="1"/>
</dbReference>
<dbReference type="SUPFAM" id="SSF158694">
    <property type="entry name" value="UraD-Like"/>
    <property type="match status" value="1"/>
</dbReference>
<evidence type="ECO:0000256" key="1">
    <source>
        <dbReference type="ARBA" id="ARBA00001163"/>
    </source>
</evidence>
<dbReference type="InterPro" id="IPR036778">
    <property type="entry name" value="OHCU_decarboxylase_sf"/>
</dbReference>
<reference evidence="9" key="1">
    <citation type="submission" date="2018-02" db="EMBL/GenBank/DDBJ databases">
        <authorList>
            <person name="Hausmann B."/>
        </authorList>
    </citation>
    <scope>NUCLEOTIDE SEQUENCE [LARGE SCALE GENOMIC DNA]</scope>
    <source>
        <strain evidence="9">Peat soil MAG SbA5</strain>
    </source>
</reference>
<comment type="catalytic activity">
    <reaction evidence="1">
        <text>5-hydroxy-2-oxo-4-ureido-2,5-dihydro-1H-imidazole-5-carboxylate + H(+) = (S)-allantoin + CO2</text>
        <dbReference type="Rhea" id="RHEA:26301"/>
        <dbReference type="ChEBI" id="CHEBI:15378"/>
        <dbReference type="ChEBI" id="CHEBI:15678"/>
        <dbReference type="ChEBI" id="CHEBI:16526"/>
        <dbReference type="ChEBI" id="CHEBI:58639"/>
        <dbReference type="EC" id="4.1.1.97"/>
    </reaction>
</comment>
<dbReference type="Gene3D" id="1.10.3330.10">
    <property type="entry name" value="Oxo-4-hydroxy-4-carboxy-5-ureidoimidazoline decarboxylase"/>
    <property type="match status" value="1"/>
</dbReference>
<feature type="domain" description="Oxo-4-hydroxy-4-carboxy-5-ureidoimidazoline decarboxylase" evidence="7">
    <location>
        <begin position="9"/>
        <end position="162"/>
    </location>
</feature>
<dbReference type="NCBIfam" id="TIGR03180">
    <property type="entry name" value="UraD_2"/>
    <property type="match status" value="1"/>
</dbReference>
<dbReference type="GO" id="GO:0051997">
    <property type="term" value="F:2-oxo-4-hydroxy-4-carboxy-5-ureidoimidazoline decarboxylase activity"/>
    <property type="evidence" value="ECO:0007669"/>
    <property type="project" value="UniProtKB-EC"/>
</dbReference>
<name>A0A2N9L796_9BACT</name>
<dbReference type="GO" id="GO:0006144">
    <property type="term" value="P:purine nucleobase metabolic process"/>
    <property type="evidence" value="ECO:0007669"/>
    <property type="project" value="UniProtKB-KW"/>
</dbReference>
<dbReference type="InterPro" id="IPR017595">
    <property type="entry name" value="OHCU_decarboxylase-2"/>
</dbReference>
<dbReference type="EC" id="4.1.1.97" evidence="3"/>
<dbReference type="InterPro" id="IPR018020">
    <property type="entry name" value="OHCU_decarboxylase"/>
</dbReference>
<evidence type="ECO:0000259" key="7">
    <source>
        <dbReference type="Pfam" id="PF09349"/>
    </source>
</evidence>
<dbReference type="Proteomes" id="UP000239735">
    <property type="component" value="Unassembled WGS sequence"/>
</dbReference>
<evidence type="ECO:0000256" key="6">
    <source>
        <dbReference type="ARBA" id="ARBA00023239"/>
    </source>
</evidence>
<comment type="pathway">
    <text evidence="2">Purine metabolism; urate degradation; (S)-allantoin from urate: step 3/3.</text>
</comment>
<dbReference type="Pfam" id="PF09349">
    <property type="entry name" value="OHCU_decarbox"/>
    <property type="match status" value="1"/>
</dbReference>
<keyword evidence="6" id="KW-0456">Lyase</keyword>
<dbReference type="AlphaFoldDB" id="A0A2N9L796"/>
<dbReference type="GO" id="GO:0019628">
    <property type="term" value="P:urate catabolic process"/>
    <property type="evidence" value="ECO:0007669"/>
    <property type="project" value="TreeGrafter"/>
</dbReference>
<evidence type="ECO:0000256" key="4">
    <source>
        <dbReference type="ARBA" id="ARBA00022631"/>
    </source>
</evidence>
<evidence type="ECO:0000256" key="2">
    <source>
        <dbReference type="ARBA" id="ARBA00004754"/>
    </source>
</evidence>
<proteinExistence type="predicted"/>
<sequence>MNSVLQAWNQADEAAALEAMLECCGSKRWATAMVNQRPIGSVLQISEVADRIWGAMQEPDWLEAFACHPRIGERKTSAAGQSAAWSKQEQSKTSTASERVLTELAGGNLLYEQRFGFTYIVCATGKSAEEMLAILNRRLASERGNELHEAAEQQRQIMQIRLGKWLVE</sequence>
<evidence type="ECO:0000313" key="8">
    <source>
        <dbReference type="EMBL" id="SPE19158.1"/>
    </source>
</evidence>
<dbReference type="OrthoDB" id="9787041at2"/>
<accession>A0A2N9L796</accession>
<dbReference type="PANTHER" id="PTHR43466:SF1">
    <property type="entry name" value="2-OXO-4-HYDROXY-4-CARBOXY-5-UREIDOIMIDAZOLINE DECARBOXYLASE-RELATED"/>
    <property type="match status" value="1"/>
</dbReference>
<keyword evidence="4" id="KW-0659">Purine metabolism</keyword>
<organism evidence="8 9">
    <name type="scientific">Candidatus Sulfuritelmatomonas gaucii</name>
    <dbReference type="NCBI Taxonomy" id="2043161"/>
    <lineage>
        <taxon>Bacteria</taxon>
        <taxon>Pseudomonadati</taxon>
        <taxon>Acidobacteriota</taxon>
        <taxon>Terriglobia</taxon>
        <taxon>Terriglobales</taxon>
        <taxon>Acidobacteriaceae</taxon>
        <taxon>Candidatus Sulfuritelmatomonas</taxon>
    </lineage>
</organism>